<dbReference type="NCBIfam" id="NF041216">
    <property type="entry name" value="CU044_2847_fam"/>
    <property type="match status" value="1"/>
</dbReference>
<evidence type="ECO:0000313" key="4">
    <source>
        <dbReference type="Proteomes" id="UP001376459"/>
    </source>
</evidence>
<sequence>MPDAVQFTLSDGTVVLVAPPARAGTGAVGLGTRLESAATSLREALAPVTAAASEVIGGFRSLAERPDEVEVTFGVVLDAKLGAVLSSATAGARPRRHAPLERRQQQGRRRGGHGAGLRYELGCCDPVLTSRPEKSSVACNVRPAAGTEGYEP</sequence>
<evidence type="ECO:0000313" key="3">
    <source>
        <dbReference type="EMBL" id="MEJ8670943.1"/>
    </source>
</evidence>
<gene>
    <name evidence="3" type="ORF">WKI71_28765</name>
</gene>
<name>A0ABU8UQW6_9ACTN</name>
<comment type="caution">
    <text evidence="3">The sequence shown here is derived from an EMBL/GenBank/DDBJ whole genome shotgun (WGS) entry which is preliminary data.</text>
</comment>
<feature type="domain" description="Trypsin-co-occurring" evidence="2">
    <location>
        <begin position="7"/>
        <end position="92"/>
    </location>
</feature>
<feature type="region of interest" description="Disordered" evidence="1">
    <location>
        <begin position="87"/>
        <end position="115"/>
    </location>
</feature>
<accession>A0ABU8UQW6</accession>
<keyword evidence="4" id="KW-1185">Reference proteome</keyword>
<reference evidence="3 4" key="1">
    <citation type="submission" date="2024-03" db="EMBL/GenBank/DDBJ databases">
        <title>Novel Streptomyces species of biotechnological and ecological value are a feature of Machair soil.</title>
        <authorList>
            <person name="Prole J.R."/>
            <person name="Goodfellow M."/>
            <person name="Allenby N."/>
            <person name="Ward A.C."/>
        </authorList>
    </citation>
    <scope>NUCLEOTIDE SEQUENCE [LARGE SCALE GENOMIC DNA]</scope>
    <source>
        <strain evidence="3 4">MS1.AVA.1</strain>
    </source>
</reference>
<evidence type="ECO:0000256" key="1">
    <source>
        <dbReference type="SAM" id="MobiDB-lite"/>
    </source>
</evidence>
<dbReference type="Pfam" id="PF19493">
    <property type="entry name" value="Trypco1"/>
    <property type="match status" value="1"/>
</dbReference>
<proteinExistence type="predicted"/>
<dbReference type="InterPro" id="IPR045794">
    <property type="entry name" value="Trypco1"/>
</dbReference>
<feature type="region of interest" description="Disordered" evidence="1">
    <location>
        <begin position="129"/>
        <end position="152"/>
    </location>
</feature>
<organism evidence="3 4">
    <name type="scientific">Streptomyces machairae</name>
    <dbReference type="NCBI Taxonomy" id="3134109"/>
    <lineage>
        <taxon>Bacteria</taxon>
        <taxon>Bacillati</taxon>
        <taxon>Actinomycetota</taxon>
        <taxon>Actinomycetes</taxon>
        <taxon>Kitasatosporales</taxon>
        <taxon>Streptomycetaceae</taxon>
        <taxon>Streptomyces</taxon>
    </lineage>
</organism>
<dbReference type="Proteomes" id="UP001376459">
    <property type="component" value="Unassembled WGS sequence"/>
</dbReference>
<protein>
    <submittedName>
        <fullName evidence="3">CU044_2847 family protein</fullName>
    </submittedName>
</protein>
<dbReference type="EMBL" id="JBBKAK010000001">
    <property type="protein sequence ID" value="MEJ8670943.1"/>
    <property type="molecule type" value="Genomic_DNA"/>
</dbReference>
<evidence type="ECO:0000259" key="2">
    <source>
        <dbReference type="Pfam" id="PF19493"/>
    </source>
</evidence>